<dbReference type="InterPro" id="IPR036812">
    <property type="entry name" value="NAD(P)_OxRdtase_dom_sf"/>
</dbReference>
<dbReference type="KEGG" id="snq:CP978_00330"/>
<dbReference type="AlphaFoldDB" id="A0A5P2VZ16"/>
<reference evidence="1 2" key="1">
    <citation type="submission" date="2017-09" db="EMBL/GenBank/DDBJ databases">
        <title>Streptomyces genome completion.</title>
        <authorList>
            <person name="Lee N."/>
            <person name="Cho B.-K."/>
        </authorList>
    </citation>
    <scope>NUCLEOTIDE SEQUENCE [LARGE SCALE GENOMIC DNA]</scope>
    <source>
        <strain evidence="1 2">ATCC 14899</strain>
    </source>
</reference>
<organism evidence="1 2">
    <name type="scientific">Streptomyces nodosus</name>
    <dbReference type="NCBI Taxonomy" id="40318"/>
    <lineage>
        <taxon>Bacteria</taxon>
        <taxon>Bacillati</taxon>
        <taxon>Actinomycetota</taxon>
        <taxon>Actinomycetes</taxon>
        <taxon>Kitasatosporales</taxon>
        <taxon>Streptomycetaceae</taxon>
        <taxon>Streptomyces</taxon>
    </lineage>
</organism>
<protein>
    <submittedName>
        <fullName evidence="1">Uncharacterized protein</fullName>
    </submittedName>
</protein>
<dbReference type="EMBL" id="CP023747">
    <property type="protein sequence ID" value="QEV37246.1"/>
    <property type="molecule type" value="Genomic_DNA"/>
</dbReference>
<evidence type="ECO:0000313" key="1">
    <source>
        <dbReference type="EMBL" id="QEV37246.1"/>
    </source>
</evidence>
<sequence length="48" mass="4984">MAWLLQRSSNILLTPGTSSAAHLQQNVAAARLILPTGALAELDALTAL</sequence>
<dbReference type="RefSeq" id="WP_150478110.1">
    <property type="nucleotide sequence ID" value="NZ_CP023747.1"/>
</dbReference>
<gene>
    <name evidence="1" type="ORF">CP978_00330</name>
</gene>
<dbReference type="Proteomes" id="UP000325763">
    <property type="component" value="Chromosome"/>
</dbReference>
<dbReference type="Gene3D" id="3.20.20.100">
    <property type="entry name" value="NADP-dependent oxidoreductase domain"/>
    <property type="match status" value="1"/>
</dbReference>
<evidence type="ECO:0000313" key="2">
    <source>
        <dbReference type="Proteomes" id="UP000325763"/>
    </source>
</evidence>
<accession>A0A5P2VZ16</accession>
<proteinExistence type="predicted"/>
<dbReference type="SUPFAM" id="SSF51430">
    <property type="entry name" value="NAD(P)-linked oxidoreductase"/>
    <property type="match status" value="1"/>
</dbReference>
<name>A0A5P2VZ16_9ACTN</name>